<reference evidence="2 3" key="1">
    <citation type="submission" date="2013-10" db="EMBL/GenBank/DDBJ databases">
        <title>Genome sequence of Mycobacterium kansasii.</title>
        <authorList>
            <consortium name="McGill University Mycobacterium genome consortium"/>
            <person name="Veyrier F.J."/>
            <person name="Behr M.A."/>
        </authorList>
    </citation>
    <scope>NUCLEOTIDE SEQUENCE [LARGE SCALE GENOMIC DNA]</scope>
    <source>
        <strain evidence="2 3">ATCC 12478</strain>
    </source>
</reference>
<dbReference type="InterPro" id="IPR002514">
    <property type="entry name" value="Transposase_8"/>
</dbReference>
<keyword evidence="1" id="KW-0175">Coiled coil</keyword>
<dbReference type="GO" id="GO:0006313">
    <property type="term" value="P:DNA transposition"/>
    <property type="evidence" value="ECO:0007669"/>
    <property type="project" value="InterPro"/>
</dbReference>
<evidence type="ECO:0000313" key="3">
    <source>
        <dbReference type="Proteomes" id="UP000017786"/>
    </source>
</evidence>
<gene>
    <name evidence="2" type="ORF">MKAN_01970</name>
</gene>
<sequence>MAYESLQPTLWAGRLNKIMATRKRHSPEQIVRKLTLADRLLSEGKDTAAVCRELGVSEATYHRWRNQFGGLKAEDAKRLKDLERENATLKRLLADAELEKAALKEIARGNF</sequence>
<dbReference type="GO" id="GO:0003677">
    <property type="term" value="F:DNA binding"/>
    <property type="evidence" value="ECO:0007669"/>
    <property type="project" value="InterPro"/>
</dbReference>
<dbReference type="Pfam" id="PF01527">
    <property type="entry name" value="HTH_Tnp_1"/>
    <property type="match status" value="1"/>
</dbReference>
<proteinExistence type="predicted"/>
<protein>
    <submittedName>
        <fullName evidence="2">Transposase IS3</fullName>
    </submittedName>
</protein>
<dbReference type="AlphaFoldDB" id="U5WJR1"/>
<dbReference type="Proteomes" id="UP000017786">
    <property type="component" value="Chromosome"/>
</dbReference>
<dbReference type="Gene3D" id="1.10.10.60">
    <property type="entry name" value="Homeodomain-like"/>
    <property type="match status" value="1"/>
</dbReference>
<dbReference type="GO" id="GO:0004803">
    <property type="term" value="F:transposase activity"/>
    <property type="evidence" value="ECO:0007669"/>
    <property type="project" value="InterPro"/>
</dbReference>
<dbReference type="InterPro" id="IPR009057">
    <property type="entry name" value="Homeodomain-like_sf"/>
</dbReference>
<feature type="coiled-coil region" evidence="1">
    <location>
        <begin position="72"/>
        <end position="106"/>
    </location>
</feature>
<evidence type="ECO:0000256" key="1">
    <source>
        <dbReference type="SAM" id="Coils"/>
    </source>
</evidence>
<dbReference type="HOGENOM" id="CLU_027402_34_1_11"/>
<evidence type="ECO:0000313" key="2">
    <source>
        <dbReference type="EMBL" id="AGZ49207.1"/>
    </source>
</evidence>
<name>U5WJR1_MYCKA</name>
<dbReference type="PANTHER" id="PTHR33609">
    <property type="entry name" value="LOW CALCIUM RESPONSE LOCUS PROTEIN S"/>
    <property type="match status" value="1"/>
</dbReference>
<dbReference type="EMBL" id="CP006835">
    <property type="protein sequence ID" value="AGZ49207.1"/>
    <property type="molecule type" value="Genomic_DNA"/>
</dbReference>
<accession>U5WJR1</accession>
<dbReference type="KEGG" id="mkn:MKAN_01970"/>
<organism evidence="2 3">
    <name type="scientific">Mycobacterium kansasii ATCC 12478</name>
    <dbReference type="NCBI Taxonomy" id="557599"/>
    <lineage>
        <taxon>Bacteria</taxon>
        <taxon>Bacillati</taxon>
        <taxon>Actinomycetota</taxon>
        <taxon>Actinomycetes</taxon>
        <taxon>Mycobacteriales</taxon>
        <taxon>Mycobacteriaceae</taxon>
        <taxon>Mycobacterium</taxon>
    </lineage>
</organism>
<dbReference type="InterPro" id="IPR052546">
    <property type="entry name" value="Transposase_8_domain"/>
</dbReference>
<dbReference type="eggNOG" id="COG2963">
    <property type="taxonomic scope" value="Bacteria"/>
</dbReference>
<dbReference type="PANTHER" id="PTHR33609:SF1">
    <property type="entry name" value="TRANSPOSASE"/>
    <property type="match status" value="1"/>
</dbReference>
<dbReference type="SUPFAM" id="SSF46689">
    <property type="entry name" value="Homeodomain-like"/>
    <property type="match status" value="1"/>
</dbReference>